<accession>A0A7J6XRR2</accession>
<feature type="compositionally biased region" description="Basic and acidic residues" evidence="1">
    <location>
        <begin position="279"/>
        <end position="288"/>
    </location>
</feature>
<comment type="caution">
    <text evidence="2">The sequence shown here is derived from an EMBL/GenBank/DDBJ whole genome shotgun (WGS) entry which is preliminary data.</text>
</comment>
<dbReference type="EMBL" id="JABDHM010000197">
    <property type="protein sequence ID" value="KAF5216518.1"/>
    <property type="molecule type" value="Genomic_DNA"/>
</dbReference>
<feature type="compositionally biased region" description="Basic and acidic residues" evidence="1">
    <location>
        <begin position="96"/>
        <end position="119"/>
    </location>
</feature>
<protein>
    <submittedName>
        <fullName evidence="2">Uncharacterized protein</fullName>
    </submittedName>
</protein>
<evidence type="ECO:0000313" key="2">
    <source>
        <dbReference type="EMBL" id="KAF5216518.1"/>
    </source>
</evidence>
<sequence>MAGEHFFHAHKHTHVRDSSGCRHSEHTTHPPAQPPHPHHQKIVQDSQQQQHKRTSSSSTRAQGPTRSRTVTIAVIIASSGVAGVSQPIGETKRKRMEREGEGRSTADTARERRQHEERAAGPAAQFTHHETASTQGRHTTPAATYHAGGKDIHHHLPQLISTAPGKWPKPRGHHTTHTEQANPHPSITRHKNFLPSRPQWDTEPNSAQSHAVHHTHRKIDSGCALPLSLLLMATEEDNSHHTQLPACTTKRCIQIHCNVHRVCVVVCACSNTRQRRRKEGAEHAERRTKMYSGDA</sequence>
<feature type="compositionally biased region" description="Polar residues" evidence="1">
    <location>
        <begin position="43"/>
        <end position="67"/>
    </location>
</feature>
<feature type="region of interest" description="Disordered" evidence="1">
    <location>
        <begin position="164"/>
        <end position="187"/>
    </location>
</feature>
<feature type="region of interest" description="Disordered" evidence="1">
    <location>
        <begin position="1"/>
        <end position="67"/>
    </location>
</feature>
<organism evidence="2 3">
    <name type="scientific">Trypanosoma cruzi</name>
    <dbReference type="NCBI Taxonomy" id="5693"/>
    <lineage>
        <taxon>Eukaryota</taxon>
        <taxon>Discoba</taxon>
        <taxon>Euglenozoa</taxon>
        <taxon>Kinetoplastea</taxon>
        <taxon>Metakinetoplastina</taxon>
        <taxon>Trypanosomatida</taxon>
        <taxon>Trypanosomatidae</taxon>
        <taxon>Trypanosoma</taxon>
        <taxon>Schizotrypanum</taxon>
    </lineage>
</organism>
<feature type="compositionally biased region" description="Basic and acidic residues" evidence="1">
    <location>
        <begin position="15"/>
        <end position="28"/>
    </location>
</feature>
<feature type="region of interest" description="Disordered" evidence="1">
    <location>
        <begin position="275"/>
        <end position="295"/>
    </location>
</feature>
<dbReference type="Proteomes" id="UP000583944">
    <property type="component" value="Unassembled WGS sequence"/>
</dbReference>
<dbReference type="VEuPathDB" id="TriTrypDB:ECC02_010712"/>
<reference evidence="2 3" key="1">
    <citation type="journal article" date="2019" name="Genome Biol. Evol.">
        <title>Nanopore Sequencing Significantly Improves Genome Assembly of the Protozoan Parasite Trypanosoma cruzi.</title>
        <authorList>
            <person name="Diaz-Viraque F."/>
            <person name="Pita S."/>
            <person name="Greif G."/>
            <person name="de Souza R.C.M."/>
            <person name="Iraola G."/>
            <person name="Robello C."/>
        </authorList>
    </citation>
    <scope>NUCLEOTIDE SEQUENCE [LARGE SCALE GENOMIC DNA]</scope>
    <source>
        <strain evidence="2 3">Berenice</strain>
    </source>
</reference>
<dbReference type="AlphaFoldDB" id="A0A7J6XRR2"/>
<feature type="region of interest" description="Disordered" evidence="1">
    <location>
        <begin position="86"/>
        <end position="138"/>
    </location>
</feature>
<evidence type="ECO:0000256" key="1">
    <source>
        <dbReference type="SAM" id="MobiDB-lite"/>
    </source>
</evidence>
<proteinExistence type="predicted"/>
<evidence type="ECO:0000313" key="3">
    <source>
        <dbReference type="Proteomes" id="UP000583944"/>
    </source>
</evidence>
<gene>
    <name evidence="2" type="ORF">ECC02_010712</name>
</gene>
<name>A0A7J6XRR2_TRYCR</name>